<name>A0A1I8FA09_9PLAT</name>
<organism evidence="2 3">
    <name type="scientific">Macrostomum lignano</name>
    <dbReference type="NCBI Taxonomy" id="282301"/>
    <lineage>
        <taxon>Eukaryota</taxon>
        <taxon>Metazoa</taxon>
        <taxon>Spiralia</taxon>
        <taxon>Lophotrochozoa</taxon>
        <taxon>Platyhelminthes</taxon>
        <taxon>Rhabditophora</taxon>
        <taxon>Macrostomorpha</taxon>
        <taxon>Macrostomida</taxon>
        <taxon>Macrostomidae</taxon>
        <taxon>Macrostomum</taxon>
    </lineage>
</organism>
<proteinExistence type="predicted"/>
<feature type="compositionally biased region" description="Basic and acidic residues" evidence="1">
    <location>
        <begin position="1"/>
        <end position="19"/>
    </location>
</feature>
<accession>A0A1I8FA09</accession>
<dbReference type="AlphaFoldDB" id="A0A1I8FA09"/>
<dbReference type="Proteomes" id="UP000095280">
    <property type="component" value="Unplaced"/>
</dbReference>
<feature type="region of interest" description="Disordered" evidence="1">
    <location>
        <begin position="172"/>
        <end position="191"/>
    </location>
</feature>
<feature type="region of interest" description="Disordered" evidence="1">
    <location>
        <begin position="1"/>
        <end position="45"/>
    </location>
</feature>
<sequence>GRQDAAVHYIREQHRRDPQKAFVTRGNGNRPAPSPSEPLDRLPSTGSCSSVDRLIGAWPYALTTWPSLAPSPIEGDANKEAQVLHSNELRRLQCDRGFWVVSGARDPCGWGRNGWKGLAPALIYNRFKDRTLQTGCNEGTPRTADQFLVYSLTDTVDDFRAEFQEALLPRGKKTAGSVHDQGQHPQERAGNVQAATKLSRANRPIICRFCTASDCLLDDLSRSHVGEQRRFYISYNYGGCHVERRGSSLSQMPETVATGPTRNWRGSPPLLLYNRHLQNKPFHAGVDTAERMLVYLTHEVEDRRWKFRQPFITETSKSCTQSRLNIGKEAVDTFKHQQDYPIPSDRSLPPIYRSDLLDQMDKTIPKTAPFRTGVDYADRFVVYLTNHVDELRPRVHKSGPVW</sequence>
<evidence type="ECO:0000313" key="2">
    <source>
        <dbReference type="Proteomes" id="UP000095280"/>
    </source>
</evidence>
<evidence type="ECO:0000313" key="3">
    <source>
        <dbReference type="WBParaSite" id="maker-unitig_24875-snap-gene-0.3-mRNA-1"/>
    </source>
</evidence>
<dbReference type="WBParaSite" id="maker-unitig_24875-snap-gene-0.3-mRNA-1">
    <property type="protein sequence ID" value="maker-unitig_24875-snap-gene-0.3-mRNA-1"/>
    <property type="gene ID" value="maker-unitig_24875-snap-gene-0.3"/>
</dbReference>
<protein>
    <submittedName>
        <fullName evidence="3">Exostosin domain-containing protein</fullName>
    </submittedName>
</protein>
<reference evidence="3" key="1">
    <citation type="submission" date="2016-11" db="UniProtKB">
        <authorList>
            <consortium name="WormBaseParasite"/>
        </authorList>
    </citation>
    <scope>IDENTIFICATION</scope>
</reference>
<evidence type="ECO:0000256" key="1">
    <source>
        <dbReference type="SAM" id="MobiDB-lite"/>
    </source>
</evidence>
<keyword evidence="2" id="KW-1185">Reference proteome</keyword>